<evidence type="ECO:0000313" key="3">
    <source>
        <dbReference type="EMBL" id="MPY10342.1"/>
    </source>
</evidence>
<dbReference type="Pfam" id="PF12697">
    <property type="entry name" value="Abhydrolase_6"/>
    <property type="match status" value="1"/>
</dbReference>
<dbReference type="RefSeq" id="WP_152813137.1">
    <property type="nucleotide sequence ID" value="NZ_VJXX01000001.1"/>
</dbReference>
<evidence type="ECO:0000259" key="2">
    <source>
        <dbReference type="Pfam" id="PF12697"/>
    </source>
</evidence>
<comment type="caution">
    <text evidence="3">The sequence shown here is derived from an EMBL/GenBank/DDBJ whole genome shotgun (WGS) entry which is preliminary data.</text>
</comment>
<dbReference type="InterPro" id="IPR050228">
    <property type="entry name" value="Carboxylesterase_BioH"/>
</dbReference>
<keyword evidence="4" id="KW-1185">Reference proteome</keyword>
<dbReference type="AlphaFoldDB" id="A0A7X1NNY9"/>
<reference evidence="4" key="1">
    <citation type="submission" date="2019-07" db="EMBL/GenBank/DDBJ databases">
        <title>Arthrobacter KR32 sp. nov., isolated from mountain cheese made of cows milk.</title>
        <authorList>
            <person name="Flegler A."/>
        </authorList>
    </citation>
    <scope>NUCLEOTIDE SEQUENCE [LARGE SCALE GENOMIC DNA]</scope>
    <source>
        <strain evidence="4">KR32</strain>
    </source>
</reference>
<dbReference type="InterPro" id="IPR029058">
    <property type="entry name" value="AB_hydrolase_fold"/>
</dbReference>
<protein>
    <submittedName>
        <fullName evidence="3">Alpha/beta hydrolase</fullName>
    </submittedName>
</protein>
<dbReference type="OrthoDB" id="9769541at2"/>
<accession>A0A7X1NNY9</accession>
<sequence>MTKTGGSDESPDIRVRRVRGDGVWARVSSAGEPGERPFVLVSGIGVSSHYFEQLAPHLMQFGPVYALDLPGFGGVPHARHALSIGEFADLVGTAIDELGLEDPVVVGHSMGTQICADLAARRPGLSTLVLISPVIDASRRSTPAQAVRFLRAALHEPSRVKLLAVVAYLTCGFGWFFKILPRMMSYPIERTAARVGASTLIIRGEHDAVCPRPWVTRLSEAFPRVASVVEIEGAAHSVMHAHAREVADLCVRHAAGTLGEPSVGETGGTGDAASQHHRHQLQERGSADGITVVPELPDQEVSLDPVDAVRAIADEVQGVAVELKGNRTDDDHLVERGREQQAEARSRGRG</sequence>
<feature type="compositionally biased region" description="Basic and acidic residues" evidence="1">
    <location>
        <begin position="324"/>
        <end position="350"/>
    </location>
</feature>
<name>A0A7X1NNY9_9MICC</name>
<proteinExistence type="predicted"/>
<dbReference type="Proteomes" id="UP000326464">
    <property type="component" value="Unassembled WGS sequence"/>
</dbReference>
<dbReference type="GO" id="GO:0016787">
    <property type="term" value="F:hydrolase activity"/>
    <property type="evidence" value="ECO:0007669"/>
    <property type="project" value="UniProtKB-KW"/>
</dbReference>
<dbReference type="Gene3D" id="3.40.50.1820">
    <property type="entry name" value="alpha/beta hydrolase"/>
    <property type="match status" value="1"/>
</dbReference>
<evidence type="ECO:0000256" key="1">
    <source>
        <dbReference type="SAM" id="MobiDB-lite"/>
    </source>
</evidence>
<feature type="region of interest" description="Disordered" evidence="1">
    <location>
        <begin position="260"/>
        <end position="288"/>
    </location>
</feature>
<dbReference type="PANTHER" id="PTHR43194:SF5">
    <property type="entry name" value="PIMELOYL-[ACYL-CARRIER PROTEIN] METHYL ESTER ESTERASE"/>
    <property type="match status" value="1"/>
</dbReference>
<evidence type="ECO:0000313" key="4">
    <source>
        <dbReference type="Proteomes" id="UP000326464"/>
    </source>
</evidence>
<feature type="region of interest" description="Disordered" evidence="1">
    <location>
        <begin position="323"/>
        <end position="350"/>
    </location>
</feature>
<dbReference type="SUPFAM" id="SSF53474">
    <property type="entry name" value="alpha/beta-Hydrolases"/>
    <property type="match status" value="1"/>
</dbReference>
<organism evidence="3 4">
    <name type="scientific">Arthrobacter bussei</name>
    <dbReference type="NCBI Taxonomy" id="2594179"/>
    <lineage>
        <taxon>Bacteria</taxon>
        <taxon>Bacillati</taxon>
        <taxon>Actinomycetota</taxon>
        <taxon>Actinomycetes</taxon>
        <taxon>Micrococcales</taxon>
        <taxon>Micrococcaceae</taxon>
        <taxon>Arthrobacter</taxon>
    </lineage>
</organism>
<dbReference type="PANTHER" id="PTHR43194">
    <property type="entry name" value="HYDROLASE ALPHA/BETA FOLD FAMILY"/>
    <property type="match status" value="1"/>
</dbReference>
<gene>
    <name evidence="3" type="ORF">FNH21_06335</name>
</gene>
<dbReference type="EMBL" id="VJXX01000001">
    <property type="protein sequence ID" value="MPY10342.1"/>
    <property type="molecule type" value="Genomic_DNA"/>
</dbReference>
<keyword evidence="3" id="KW-0378">Hydrolase</keyword>
<dbReference type="InterPro" id="IPR000073">
    <property type="entry name" value="AB_hydrolase_1"/>
</dbReference>
<feature type="domain" description="AB hydrolase-1" evidence="2">
    <location>
        <begin position="38"/>
        <end position="248"/>
    </location>
</feature>